<name>A0A133YFP5_9FIRM</name>
<accession>A0A133YFP5</accession>
<protein>
    <submittedName>
        <fullName evidence="1">Uncharacterized protein</fullName>
    </submittedName>
</protein>
<organism evidence="1 2">
    <name type="scientific">Amygdalobacter nucleatus</name>
    <dbReference type="NCBI Taxonomy" id="3029274"/>
    <lineage>
        <taxon>Bacteria</taxon>
        <taxon>Bacillati</taxon>
        <taxon>Bacillota</taxon>
        <taxon>Clostridia</taxon>
        <taxon>Eubacteriales</taxon>
        <taxon>Oscillospiraceae</taxon>
        <taxon>Amygdalobacter</taxon>
    </lineage>
</organism>
<comment type="caution">
    <text evidence="1">The sequence shown here is derived from an EMBL/GenBank/DDBJ whole genome shotgun (WGS) entry which is preliminary data.</text>
</comment>
<evidence type="ECO:0000313" key="1">
    <source>
        <dbReference type="EMBL" id="KXB42010.1"/>
    </source>
</evidence>
<dbReference type="RefSeq" id="WP_066713433.1">
    <property type="nucleotide sequence ID" value="NZ_CP118869.1"/>
</dbReference>
<gene>
    <name evidence="1" type="ORF">HMPREF1872_00483</name>
</gene>
<dbReference type="STRING" id="1497955.HMPREF1872_00483"/>
<evidence type="ECO:0000313" key="2">
    <source>
        <dbReference type="Proteomes" id="UP000070080"/>
    </source>
</evidence>
<sequence length="105" mass="11642">MKSIEAAVILPLVLILLCLTASCCLVAYAHSDKFNQAYLQTTAKTRNTEKLMNYEFRNLNLAGLKAKNLGQREVKCIGSDCRGNEILELIYFISDELKAAKALTA</sequence>
<keyword evidence="2" id="KW-1185">Reference proteome</keyword>
<dbReference type="PROSITE" id="PS51257">
    <property type="entry name" value="PROKAR_LIPOPROTEIN"/>
    <property type="match status" value="1"/>
</dbReference>
<reference evidence="2" key="1">
    <citation type="submission" date="2016-01" db="EMBL/GenBank/DDBJ databases">
        <authorList>
            <person name="Mitreva M."/>
            <person name="Pepin K.H."/>
            <person name="Mihindukulasuriya K.A."/>
            <person name="Fulton R."/>
            <person name="Fronick C."/>
            <person name="O'Laughlin M."/>
            <person name="Miner T."/>
            <person name="Herter B."/>
            <person name="Rosa B.A."/>
            <person name="Cordes M."/>
            <person name="Tomlinson C."/>
            <person name="Wollam A."/>
            <person name="Palsikar V.B."/>
            <person name="Mardis E.R."/>
            <person name="Wilson R.K."/>
        </authorList>
    </citation>
    <scope>NUCLEOTIDE SEQUENCE [LARGE SCALE GENOMIC DNA]</scope>
    <source>
        <strain evidence="2">KA00274</strain>
    </source>
</reference>
<proteinExistence type="predicted"/>
<dbReference type="EMBL" id="LSCV01000008">
    <property type="protein sequence ID" value="KXB42010.1"/>
    <property type="molecule type" value="Genomic_DNA"/>
</dbReference>
<dbReference type="AlphaFoldDB" id="A0A133YFP5"/>
<dbReference type="Proteomes" id="UP000070080">
    <property type="component" value="Unassembled WGS sequence"/>
</dbReference>